<protein>
    <submittedName>
        <fullName evidence="1">Uncharacterized protein</fullName>
    </submittedName>
</protein>
<dbReference type="EMBL" id="JAODUP010000019">
    <property type="protein sequence ID" value="KAK2168231.1"/>
    <property type="molecule type" value="Genomic_DNA"/>
</dbReference>
<evidence type="ECO:0000313" key="2">
    <source>
        <dbReference type="Proteomes" id="UP001208570"/>
    </source>
</evidence>
<organism evidence="1 2">
    <name type="scientific">Paralvinella palmiformis</name>
    <dbReference type="NCBI Taxonomy" id="53620"/>
    <lineage>
        <taxon>Eukaryota</taxon>
        <taxon>Metazoa</taxon>
        <taxon>Spiralia</taxon>
        <taxon>Lophotrochozoa</taxon>
        <taxon>Annelida</taxon>
        <taxon>Polychaeta</taxon>
        <taxon>Sedentaria</taxon>
        <taxon>Canalipalpata</taxon>
        <taxon>Terebellida</taxon>
        <taxon>Terebelliformia</taxon>
        <taxon>Alvinellidae</taxon>
        <taxon>Paralvinella</taxon>
    </lineage>
</organism>
<accession>A0AAD9KBN8</accession>
<sequence>MFQFNMDLQGIHTLVRVSTYIARESDIRVDCTQVPFEQPMLRKFLVAYRAQHLKEITIVFITAPVPRYLVEDGVLWEMSVVCLYN</sequence>
<gene>
    <name evidence="1" type="ORF">LSH36_19g07034</name>
</gene>
<comment type="caution">
    <text evidence="1">The sequence shown here is derived from an EMBL/GenBank/DDBJ whole genome shotgun (WGS) entry which is preliminary data.</text>
</comment>
<proteinExistence type="predicted"/>
<dbReference type="Proteomes" id="UP001208570">
    <property type="component" value="Unassembled WGS sequence"/>
</dbReference>
<name>A0AAD9KBN8_9ANNE</name>
<keyword evidence="2" id="KW-1185">Reference proteome</keyword>
<dbReference type="AlphaFoldDB" id="A0AAD9KBN8"/>
<evidence type="ECO:0000313" key="1">
    <source>
        <dbReference type="EMBL" id="KAK2168231.1"/>
    </source>
</evidence>
<reference evidence="1" key="1">
    <citation type="journal article" date="2023" name="Mol. Biol. Evol.">
        <title>Third-Generation Sequencing Reveals the Adaptive Role of the Epigenome in Three Deep-Sea Polychaetes.</title>
        <authorList>
            <person name="Perez M."/>
            <person name="Aroh O."/>
            <person name="Sun Y."/>
            <person name="Lan Y."/>
            <person name="Juniper S.K."/>
            <person name="Young C.R."/>
            <person name="Angers B."/>
            <person name="Qian P.Y."/>
        </authorList>
    </citation>
    <scope>NUCLEOTIDE SEQUENCE</scope>
    <source>
        <strain evidence="1">P08H-3</strain>
    </source>
</reference>